<reference evidence="6" key="1">
    <citation type="journal article" date="2019" name="Int. J. Syst. Evol. Microbiol.">
        <title>The Global Catalogue of Microorganisms (GCM) 10K type strain sequencing project: providing services to taxonomists for standard genome sequencing and annotation.</title>
        <authorList>
            <consortium name="The Broad Institute Genomics Platform"/>
            <consortium name="The Broad Institute Genome Sequencing Center for Infectious Disease"/>
            <person name="Wu L."/>
            <person name="Ma J."/>
        </authorList>
    </citation>
    <scope>NUCLEOTIDE SEQUENCE [LARGE SCALE GENOMIC DNA]</scope>
    <source>
        <strain evidence="6">JCM 17458</strain>
    </source>
</reference>
<evidence type="ECO:0000313" key="5">
    <source>
        <dbReference type="EMBL" id="GAA4282883.1"/>
    </source>
</evidence>
<accession>A0ABP8EFX6</accession>
<dbReference type="Proteomes" id="UP001501586">
    <property type="component" value="Unassembled WGS sequence"/>
</dbReference>
<comment type="caution">
    <text evidence="5">The sequence shown here is derived from an EMBL/GenBank/DDBJ whole genome shotgun (WGS) entry which is preliminary data.</text>
</comment>
<feature type="domain" description="CHY-type" evidence="4">
    <location>
        <begin position="13"/>
        <end position="93"/>
    </location>
</feature>
<name>A0ABP8EFX6_9MICO</name>
<dbReference type="InterPro" id="IPR052604">
    <property type="entry name" value="Mito_Tim_assembly_helper"/>
</dbReference>
<dbReference type="EMBL" id="BAABAZ010000004">
    <property type="protein sequence ID" value="GAA4282883.1"/>
    <property type="molecule type" value="Genomic_DNA"/>
</dbReference>
<dbReference type="PIRSF" id="PIRSF017292">
    <property type="entry name" value="UCP017292_Znf_CHY"/>
    <property type="match status" value="1"/>
</dbReference>
<organism evidence="5 6">
    <name type="scientific">Brevibacterium daeguense</name>
    <dbReference type="NCBI Taxonomy" id="909936"/>
    <lineage>
        <taxon>Bacteria</taxon>
        <taxon>Bacillati</taxon>
        <taxon>Actinomycetota</taxon>
        <taxon>Actinomycetes</taxon>
        <taxon>Micrococcales</taxon>
        <taxon>Brevibacteriaceae</taxon>
        <taxon>Brevibacterium</taxon>
    </lineage>
</organism>
<dbReference type="InterPro" id="IPR016694">
    <property type="entry name" value="UCP017292"/>
</dbReference>
<sequence length="108" mass="12013">MAERTGPEVHGRVVNDVTGCVHYSSPADIVAIRFWCCDRFYPCLHCHREDSDHPIAPWPAEQRGAEAVLCGVCGRLLTIDEYRDAQECPGCASAFNPGCSLHWDVYFG</sequence>
<dbReference type="PANTHER" id="PTHR28082:SF1">
    <property type="entry name" value="HELPER OF TIM PROTEIN 13"/>
    <property type="match status" value="1"/>
</dbReference>
<evidence type="ECO:0000259" key="4">
    <source>
        <dbReference type="PROSITE" id="PS51266"/>
    </source>
</evidence>
<keyword evidence="2" id="KW-0863">Zinc-finger</keyword>
<dbReference type="Pfam" id="PF05495">
    <property type="entry name" value="zf-CHY"/>
    <property type="match status" value="1"/>
</dbReference>
<gene>
    <name evidence="5" type="ORF">GCM10022261_04140</name>
</gene>
<evidence type="ECO:0000313" key="6">
    <source>
        <dbReference type="Proteomes" id="UP001501586"/>
    </source>
</evidence>
<keyword evidence="1" id="KW-0479">Metal-binding</keyword>
<evidence type="ECO:0000256" key="2">
    <source>
        <dbReference type="ARBA" id="ARBA00022771"/>
    </source>
</evidence>
<dbReference type="PROSITE" id="PS51266">
    <property type="entry name" value="ZF_CHY"/>
    <property type="match status" value="1"/>
</dbReference>
<dbReference type="RefSeq" id="WP_236864914.1">
    <property type="nucleotide sequence ID" value="NZ_BAABAZ010000004.1"/>
</dbReference>
<evidence type="ECO:0000256" key="1">
    <source>
        <dbReference type="ARBA" id="ARBA00022723"/>
    </source>
</evidence>
<keyword evidence="3" id="KW-0862">Zinc</keyword>
<dbReference type="SUPFAM" id="SSF161219">
    <property type="entry name" value="CHY zinc finger-like"/>
    <property type="match status" value="1"/>
</dbReference>
<evidence type="ECO:0000256" key="3">
    <source>
        <dbReference type="ARBA" id="ARBA00022833"/>
    </source>
</evidence>
<keyword evidence="6" id="KW-1185">Reference proteome</keyword>
<proteinExistence type="predicted"/>
<dbReference type="InterPro" id="IPR008913">
    <property type="entry name" value="Znf_CHY"/>
</dbReference>
<dbReference type="InterPro" id="IPR037274">
    <property type="entry name" value="Znf_CHY_sf"/>
</dbReference>
<protein>
    <submittedName>
        <fullName evidence="5">CHY zinc finger protein</fullName>
    </submittedName>
</protein>
<dbReference type="PANTHER" id="PTHR28082">
    <property type="entry name" value="ZINC FINGER PROTEIN"/>
    <property type="match status" value="1"/>
</dbReference>